<feature type="transmembrane region" description="Helical" evidence="1">
    <location>
        <begin position="134"/>
        <end position="151"/>
    </location>
</feature>
<gene>
    <name evidence="3" type="ORF">K9D25_12375</name>
</gene>
<dbReference type="Proteomes" id="UP000831684">
    <property type="component" value="Chromosome"/>
</dbReference>
<reference evidence="3" key="1">
    <citation type="submission" date="2021-09" db="EMBL/GenBank/DDBJ databases">
        <title>Network and meta-omics reveal the key degrader and cooperation patterns in an efficient 1,4-dioxane-degrading microbial community.</title>
        <authorList>
            <person name="Dai C."/>
        </authorList>
    </citation>
    <scope>NUCLEOTIDE SEQUENCE</scope>
    <source>
        <strain evidence="3">ZM13</strain>
    </source>
</reference>
<feature type="transmembrane region" description="Helical" evidence="1">
    <location>
        <begin position="12"/>
        <end position="36"/>
    </location>
</feature>
<evidence type="ECO:0000256" key="1">
    <source>
        <dbReference type="SAM" id="Phobius"/>
    </source>
</evidence>
<proteinExistence type="predicted"/>
<evidence type="ECO:0000259" key="2">
    <source>
        <dbReference type="Pfam" id="PF07331"/>
    </source>
</evidence>
<feature type="domain" description="DUF1468" evidence="2">
    <location>
        <begin position="23"/>
        <end position="160"/>
    </location>
</feature>
<name>A0A9E6ZSX3_9HYPH</name>
<dbReference type="Pfam" id="PF07331">
    <property type="entry name" value="TctB"/>
    <property type="match status" value="1"/>
</dbReference>
<evidence type="ECO:0000313" key="4">
    <source>
        <dbReference type="Proteomes" id="UP000831684"/>
    </source>
</evidence>
<organism evidence="3 4">
    <name type="scientific">Ancylobacter polymorphus</name>
    <dbReference type="NCBI Taxonomy" id="223390"/>
    <lineage>
        <taxon>Bacteria</taxon>
        <taxon>Pseudomonadati</taxon>
        <taxon>Pseudomonadota</taxon>
        <taxon>Alphaproteobacteria</taxon>
        <taxon>Hyphomicrobiales</taxon>
        <taxon>Xanthobacteraceae</taxon>
        <taxon>Ancylobacter</taxon>
    </lineage>
</organism>
<feature type="transmembrane region" description="Helical" evidence="1">
    <location>
        <begin position="97"/>
        <end position="128"/>
    </location>
</feature>
<dbReference type="RefSeq" id="WP_244375557.1">
    <property type="nucleotide sequence ID" value="NZ_CP083239.1"/>
</dbReference>
<keyword evidence="1" id="KW-0472">Membrane</keyword>
<sequence length="170" mass="18401">MSDDPNVGVDPALVSTRSVEVVVMALLLGVAVFLGWDNLRIGAGWAPDGPQAGYFPFYLSVLLGGASVVGIISALRHPDLKDEIFVGRSAFGRVLRVFIPTILFVFLVQVIGLYVASFIFVALFMIVIGKLSPWKSVLTGLIFSALMFYVFDVQFNVLLPKGPLEAAFGF</sequence>
<dbReference type="InterPro" id="IPR009936">
    <property type="entry name" value="DUF1468"/>
</dbReference>
<keyword evidence="1" id="KW-0812">Transmembrane</keyword>
<keyword evidence="1" id="KW-1133">Transmembrane helix</keyword>
<dbReference type="AlphaFoldDB" id="A0A9E6ZSX3"/>
<dbReference type="KEGG" id="apol:K9D25_12375"/>
<evidence type="ECO:0000313" key="3">
    <source>
        <dbReference type="EMBL" id="UOK69552.1"/>
    </source>
</evidence>
<dbReference type="EMBL" id="CP083239">
    <property type="protein sequence ID" value="UOK69552.1"/>
    <property type="molecule type" value="Genomic_DNA"/>
</dbReference>
<protein>
    <submittedName>
        <fullName evidence="3">Tripartite tricarboxylate transporter TctB family protein</fullName>
    </submittedName>
</protein>
<accession>A0A9E6ZSX3</accession>
<feature type="transmembrane region" description="Helical" evidence="1">
    <location>
        <begin position="56"/>
        <end position="76"/>
    </location>
</feature>